<comment type="caution">
    <text evidence="2">The sequence shown here is derived from an EMBL/GenBank/DDBJ whole genome shotgun (WGS) entry which is preliminary data.</text>
</comment>
<dbReference type="EMBL" id="SRLO01000348">
    <property type="protein sequence ID" value="TNN59801.1"/>
    <property type="molecule type" value="Genomic_DNA"/>
</dbReference>
<dbReference type="Proteomes" id="UP000314294">
    <property type="component" value="Unassembled WGS sequence"/>
</dbReference>
<reference evidence="2 3" key="1">
    <citation type="submission" date="2019-03" db="EMBL/GenBank/DDBJ databases">
        <title>First draft genome of Liparis tanakae, snailfish: a comprehensive survey of snailfish specific genes.</title>
        <authorList>
            <person name="Kim W."/>
            <person name="Song I."/>
            <person name="Jeong J.-H."/>
            <person name="Kim D."/>
            <person name="Kim S."/>
            <person name="Ryu S."/>
            <person name="Song J.Y."/>
            <person name="Lee S.K."/>
        </authorList>
    </citation>
    <scope>NUCLEOTIDE SEQUENCE [LARGE SCALE GENOMIC DNA]</scope>
    <source>
        <tissue evidence="2">Muscle</tissue>
    </source>
</reference>
<dbReference type="AlphaFoldDB" id="A0A4Z2H2J4"/>
<keyword evidence="3" id="KW-1185">Reference proteome</keyword>
<organism evidence="2 3">
    <name type="scientific">Liparis tanakae</name>
    <name type="common">Tanaka's snailfish</name>
    <dbReference type="NCBI Taxonomy" id="230148"/>
    <lineage>
        <taxon>Eukaryota</taxon>
        <taxon>Metazoa</taxon>
        <taxon>Chordata</taxon>
        <taxon>Craniata</taxon>
        <taxon>Vertebrata</taxon>
        <taxon>Euteleostomi</taxon>
        <taxon>Actinopterygii</taxon>
        <taxon>Neopterygii</taxon>
        <taxon>Teleostei</taxon>
        <taxon>Neoteleostei</taxon>
        <taxon>Acanthomorphata</taxon>
        <taxon>Eupercaria</taxon>
        <taxon>Perciformes</taxon>
        <taxon>Cottioidei</taxon>
        <taxon>Cottales</taxon>
        <taxon>Liparidae</taxon>
        <taxon>Liparis</taxon>
    </lineage>
</organism>
<name>A0A4Z2H2J4_9TELE</name>
<evidence type="ECO:0000313" key="2">
    <source>
        <dbReference type="EMBL" id="TNN59801.1"/>
    </source>
</evidence>
<evidence type="ECO:0000256" key="1">
    <source>
        <dbReference type="SAM" id="MobiDB-lite"/>
    </source>
</evidence>
<proteinExistence type="predicted"/>
<feature type="compositionally biased region" description="Polar residues" evidence="1">
    <location>
        <begin position="45"/>
        <end position="58"/>
    </location>
</feature>
<feature type="region of interest" description="Disordered" evidence="1">
    <location>
        <begin position="24"/>
        <end position="170"/>
    </location>
</feature>
<protein>
    <submittedName>
        <fullName evidence="2">Uncharacterized protein</fullName>
    </submittedName>
</protein>
<feature type="compositionally biased region" description="Basic and acidic residues" evidence="1">
    <location>
        <begin position="100"/>
        <end position="126"/>
    </location>
</feature>
<evidence type="ECO:0000313" key="3">
    <source>
        <dbReference type="Proteomes" id="UP000314294"/>
    </source>
</evidence>
<sequence length="170" mass="18402">MAHRSNQLVVQDDLFLPARLQTDSWAPVDQGRSGGEVRHGPGHSQPGTSRDQTGTDSQPRGPPGDNRFRGMRPSGVCLRAHLSPDSIGKRKLQQSINGRPLEEHGRNDDCLSSSHDTHRELHEEPGSRFSGSCRVLLGAKAAGRGMRRSGSTSPDTTGWHVAVTPETRAS</sequence>
<gene>
    <name evidence="2" type="ORF">EYF80_029986</name>
</gene>
<accession>A0A4Z2H2J4</accession>